<evidence type="ECO:0000256" key="5">
    <source>
        <dbReference type="ARBA" id="ARBA00022553"/>
    </source>
</evidence>
<evidence type="ECO:0000259" key="11">
    <source>
        <dbReference type="PROSITE" id="PS52004"/>
    </source>
</evidence>
<evidence type="ECO:0000313" key="13">
    <source>
        <dbReference type="EMBL" id="GAX60236.1"/>
    </source>
</evidence>
<organism evidence="13 14">
    <name type="scientific">Candidatus Scalindua japonica</name>
    <dbReference type="NCBI Taxonomy" id="1284222"/>
    <lineage>
        <taxon>Bacteria</taxon>
        <taxon>Pseudomonadati</taxon>
        <taxon>Planctomycetota</taxon>
        <taxon>Candidatus Brocadiia</taxon>
        <taxon>Candidatus Brocadiales</taxon>
        <taxon>Candidatus Scalinduaceae</taxon>
        <taxon>Candidatus Scalindua</taxon>
    </lineage>
</organism>
<dbReference type="SUPFAM" id="SSF47336">
    <property type="entry name" value="ACP-like"/>
    <property type="match status" value="1"/>
</dbReference>
<dbReference type="InterPro" id="IPR018201">
    <property type="entry name" value="Ketoacyl_synth_AS"/>
</dbReference>
<dbReference type="FunFam" id="3.40.47.10:FF:000019">
    <property type="entry name" value="Polyketide synthase type I"/>
    <property type="match status" value="1"/>
</dbReference>
<keyword evidence="7" id="KW-0677">Repeat</keyword>
<keyword evidence="14" id="KW-1185">Reference proteome</keyword>
<feature type="region of interest" description="C-terminal hotdog fold" evidence="9">
    <location>
        <begin position="756"/>
        <end position="907"/>
    </location>
</feature>
<feature type="domain" description="PKS/mFAS DH" evidence="12">
    <location>
        <begin position="622"/>
        <end position="907"/>
    </location>
</feature>
<dbReference type="InterPro" id="IPR020807">
    <property type="entry name" value="PKS_DH"/>
</dbReference>
<dbReference type="PANTHER" id="PTHR43775">
    <property type="entry name" value="FATTY ACID SYNTHASE"/>
    <property type="match status" value="1"/>
</dbReference>
<dbReference type="InterPro" id="IPR020841">
    <property type="entry name" value="PKS_Beta-ketoAc_synthase_dom"/>
</dbReference>
<dbReference type="PROSITE" id="PS50075">
    <property type="entry name" value="CARRIER"/>
    <property type="match status" value="1"/>
</dbReference>
<dbReference type="GO" id="GO:0005737">
    <property type="term" value="C:cytoplasm"/>
    <property type="evidence" value="ECO:0007669"/>
    <property type="project" value="UniProtKB-SubCell"/>
</dbReference>
<feature type="active site" description="Proton acceptor; for dehydratase activity" evidence="9">
    <location>
        <position position="651"/>
    </location>
</feature>
<dbReference type="CDD" id="cd08953">
    <property type="entry name" value="KR_2_SDR_x"/>
    <property type="match status" value="1"/>
</dbReference>
<dbReference type="Gene3D" id="3.10.129.110">
    <property type="entry name" value="Polyketide synthase dehydratase"/>
    <property type="match status" value="1"/>
</dbReference>
<comment type="caution">
    <text evidence="13">The sequence shown here is derived from an EMBL/GenBank/DDBJ whole genome shotgun (WGS) entry which is preliminary data.</text>
</comment>
<feature type="active site" description="Proton donor; for dehydratase activity" evidence="9">
    <location>
        <position position="817"/>
    </location>
</feature>
<keyword evidence="4" id="KW-0963">Cytoplasm</keyword>
<feature type="region of interest" description="N-terminal hotdog fold" evidence="9">
    <location>
        <begin position="622"/>
        <end position="740"/>
    </location>
</feature>
<feature type="domain" description="Carrier" evidence="10">
    <location>
        <begin position="1369"/>
        <end position="1446"/>
    </location>
</feature>
<gene>
    <name evidence="13" type="ORF">SCALIN_C08_0001</name>
</gene>
<dbReference type="Gene3D" id="3.40.47.10">
    <property type="match status" value="2"/>
</dbReference>
<dbReference type="Pfam" id="PF00550">
    <property type="entry name" value="PP-binding"/>
    <property type="match status" value="1"/>
</dbReference>
<keyword evidence="3" id="KW-0596">Phosphopantetheine</keyword>
<dbReference type="GO" id="GO:0031177">
    <property type="term" value="F:phosphopantetheine binding"/>
    <property type="evidence" value="ECO:0007669"/>
    <property type="project" value="InterPro"/>
</dbReference>
<dbReference type="Pfam" id="PF21089">
    <property type="entry name" value="PKS_DH_N"/>
    <property type="match status" value="1"/>
</dbReference>
<dbReference type="InterPro" id="IPR049552">
    <property type="entry name" value="PKS_DH_N"/>
</dbReference>
<dbReference type="Pfam" id="PF00109">
    <property type="entry name" value="ketoacyl-synt"/>
    <property type="match status" value="2"/>
</dbReference>
<dbReference type="InterPro" id="IPR057326">
    <property type="entry name" value="KR_dom"/>
</dbReference>
<evidence type="ECO:0000256" key="6">
    <source>
        <dbReference type="ARBA" id="ARBA00022679"/>
    </source>
</evidence>
<dbReference type="GO" id="GO:0071770">
    <property type="term" value="P:DIM/DIP cell wall layer assembly"/>
    <property type="evidence" value="ECO:0007669"/>
    <property type="project" value="TreeGrafter"/>
</dbReference>
<dbReference type="Gene3D" id="1.10.1200.10">
    <property type="entry name" value="ACP-like"/>
    <property type="match status" value="1"/>
</dbReference>
<dbReference type="Proteomes" id="UP000218542">
    <property type="component" value="Unassembled WGS sequence"/>
</dbReference>
<evidence type="ECO:0000256" key="9">
    <source>
        <dbReference type="PROSITE-ProRule" id="PRU01363"/>
    </source>
</evidence>
<evidence type="ECO:0000256" key="1">
    <source>
        <dbReference type="ARBA" id="ARBA00004496"/>
    </source>
</evidence>
<evidence type="ECO:0000259" key="10">
    <source>
        <dbReference type="PROSITE" id="PS50075"/>
    </source>
</evidence>
<evidence type="ECO:0000256" key="8">
    <source>
        <dbReference type="ARBA" id="ARBA00054155"/>
    </source>
</evidence>
<accession>A0A286TWG8</accession>
<dbReference type="InterPro" id="IPR050091">
    <property type="entry name" value="PKS_NRPS_Biosynth_Enz"/>
</dbReference>
<dbReference type="OrthoDB" id="219272at2"/>
<dbReference type="InterPro" id="IPR054514">
    <property type="entry name" value="RhiE-like_linker"/>
</dbReference>
<proteinExistence type="predicted"/>
<evidence type="ECO:0000256" key="4">
    <source>
        <dbReference type="ARBA" id="ARBA00022490"/>
    </source>
</evidence>
<sequence length="1663" mass="182575">MSGRMPGSSNLEEFWKNLEGGKDLISEIPADRWDWRAYYGDPQKEVNKTNIKWGGFIDDVDKFDPMFFGISPMEAELMDPQQRLFMECVWETIEDAGYKPSDLSGTKTGLYVGVASSDYASIIHEQEGREIEAHMSTGLAHSVLANRISYMLNLHGPSEPIDTACSSSLVSIHRAVQSMQTGDCDLAIAGGVNALLSPELFISFGKAGMLAPDGRCKTFSKGANGYVRGEGVGAILLKPLDKAITDGDHIYGVIRGTSENHGGKANSLTAPSPRAQAELLITAYERAGIDPETVGYIEAHGTGTELGDPIEINGLKAAFKESHSGNGKSDLKEAYCGLGSVKTNIGHLETAAGIAGVLKVLLSLQHKKLPASLHSEELNPYIDLSGSPFYVVKKTCEWKGIRDEHDKVLPRRAGISSFGFGGANSHIIVEEYIAGSSSVSKVNKAGTRSPVLVVLSARSGERLKESAERLLGFVKEKTGSMCLADIAYTLQVGREAMDSRAAFLVKDNKDLINQLEAFAAGKEGIEDCYTGEVKRNKDVLSVFAVDDDLQEAIDKWIAKGKLSKLAELWVKGLVLDWDLLYGEHKPCRISLPTYPFARERCWVPDGGNQRSVISNQISEVIHPLLHRNTSDLTEQQFTTRLTGKEFFLSDHRINDEKVLPGVVYVEMARAAGSAASKGDITGIRNIVWARPVRVDSAAQELSISLYPENSNISFEVSTHTEGDERVVHSQGILETGDYGDMRGKTLDLGAIRSRCDGEIDGPGCYKAFSSRGLSYGPSFHGIEALRYNEREVLARLIMPESVRDVSGQYVLHPSLMDSALQATLGLAVSSTGVDGTGDGVYLPFALNEVFIYGSIPETAYAYVRYSEGVDIKGRVLKYDITITDEEGRMVVEMKEFMVRALQGGEGALKPQSDHDVLYATSRWDDHTLQDVETKDDVDYLIVIAESEEELRELLSAECPDAEVVGLSASKKKTGRDVEGMFIEIFEKIRGRLEGKPKRVQRILVLVPDGDAGYCYAPLAGLLKTAHMENPRIEGKVVYCPVFTEESRAQFVTMVKQESASEVGGDREVRYEWPDKRQVRRLVEVKEVPQAVEGVPLVKSGGVYWITGGFGGLGRIFAEHLGQTEGVKLVLSGRSVLNEEKQKELDTLRQDGLDVSYIQSDISNLDDVAKAFKAIKEKHGKLDGVIHSAGVIRDALILKKRVEEVREVFSSKVTGALNLDAVIGGEKLDFMVLFSSVAGVLGNMGQSDYAGANAFLDAFALYRQGQVNAGRCSGKTVSIGWPLWRDGGMKVDEQVERMMKGVSGMVPLETSVGVEAFDRSMMIEHGHVVVAEGDRVKMREKLLLQKPTQPAKVQKALKAVTTTSQADTDVLLGKVKQELVRGVSEMLKVKKEEIDLESDMSDYGFDSITLTEFANKMNQEYKVELNPAVFFEHSTLGSFAEYLVSQNREQLALKYLPGASVAAKDAYVVDVEEVEEVTLPAMRTRFMAQGAKSVDISSGEAYRVAVIGMSGRMPGSSNLEEFWKNLEGGKDLISEIPADRWDWRAYYGDPQKEVNKTNIKWGGFIDDVDKFDPMFFGISPMEAELMDPQQRLFMECVWETIEDAGYKPSDLSGTKTGLYVGVASSDYASIIHEQEGREIEAHMSTGLAHSVLANRISYMLNLHG</sequence>
<dbReference type="SUPFAM" id="SSF53901">
    <property type="entry name" value="Thiolase-like"/>
    <property type="match status" value="2"/>
</dbReference>
<dbReference type="InterPro" id="IPR014030">
    <property type="entry name" value="Ketoacyl_synth_N"/>
</dbReference>
<dbReference type="InterPro" id="IPR049900">
    <property type="entry name" value="PKS_mFAS_DH"/>
</dbReference>
<dbReference type="PROSITE" id="PS00606">
    <property type="entry name" value="KS3_1"/>
    <property type="match status" value="1"/>
</dbReference>
<dbReference type="PROSITE" id="PS52004">
    <property type="entry name" value="KS3_2"/>
    <property type="match status" value="2"/>
</dbReference>
<evidence type="ECO:0000259" key="12">
    <source>
        <dbReference type="PROSITE" id="PS52019"/>
    </source>
</evidence>
<dbReference type="GO" id="GO:0006633">
    <property type="term" value="P:fatty acid biosynthetic process"/>
    <property type="evidence" value="ECO:0007669"/>
    <property type="project" value="InterPro"/>
</dbReference>
<dbReference type="PANTHER" id="PTHR43775:SF37">
    <property type="entry name" value="SI:DKEY-61P9.11"/>
    <property type="match status" value="1"/>
</dbReference>
<dbReference type="Pfam" id="PF14765">
    <property type="entry name" value="PS-DH"/>
    <property type="match status" value="1"/>
</dbReference>
<keyword evidence="5" id="KW-0597">Phosphoprotein</keyword>
<dbReference type="SMART" id="SM00822">
    <property type="entry name" value="PKS_KR"/>
    <property type="match status" value="1"/>
</dbReference>
<comment type="function">
    <text evidence="8">Involved in production of the polyketide antibiotic thailandamide.</text>
</comment>
<dbReference type="Pfam" id="PF22336">
    <property type="entry name" value="RhiE-like_linker"/>
    <property type="match status" value="1"/>
</dbReference>
<dbReference type="InterPro" id="IPR042104">
    <property type="entry name" value="PKS_dehydratase_sf"/>
</dbReference>
<dbReference type="InterPro" id="IPR009081">
    <property type="entry name" value="PP-bd_ACP"/>
</dbReference>
<dbReference type="SMART" id="SM00826">
    <property type="entry name" value="PKS_DH"/>
    <property type="match status" value="1"/>
</dbReference>
<dbReference type="RefSeq" id="WP_133111712.1">
    <property type="nucleotide sequence ID" value="NZ_BAOS01000008.1"/>
</dbReference>
<feature type="domain" description="Ketosynthase family 3 (KS3)" evidence="11">
    <location>
        <begin position="1"/>
        <end position="431"/>
    </location>
</feature>
<dbReference type="InterPro" id="IPR016039">
    <property type="entry name" value="Thiolase-like"/>
</dbReference>
<feature type="non-terminal residue" evidence="13">
    <location>
        <position position="1663"/>
    </location>
</feature>
<dbReference type="InterPro" id="IPR036291">
    <property type="entry name" value="NAD(P)-bd_dom_sf"/>
</dbReference>
<evidence type="ECO:0000256" key="3">
    <source>
        <dbReference type="ARBA" id="ARBA00022450"/>
    </source>
</evidence>
<evidence type="ECO:0000256" key="2">
    <source>
        <dbReference type="ARBA" id="ARBA00004792"/>
    </source>
</evidence>
<dbReference type="Gene3D" id="1.10.1240.100">
    <property type="match status" value="1"/>
</dbReference>
<dbReference type="InterPro" id="IPR013968">
    <property type="entry name" value="PKS_KR"/>
</dbReference>
<evidence type="ECO:0000313" key="14">
    <source>
        <dbReference type="Proteomes" id="UP000218542"/>
    </source>
</evidence>
<dbReference type="GO" id="GO:0004315">
    <property type="term" value="F:3-oxoacyl-[acyl-carrier-protein] synthase activity"/>
    <property type="evidence" value="ECO:0007669"/>
    <property type="project" value="InterPro"/>
</dbReference>
<feature type="domain" description="Ketosynthase family 3 (KS3)" evidence="11">
    <location>
        <begin position="1500"/>
        <end position="1663"/>
    </location>
</feature>
<comment type="subcellular location">
    <subcellularLocation>
        <location evidence="1">Cytoplasm</location>
    </subcellularLocation>
</comment>
<evidence type="ECO:0000256" key="7">
    <source>
        <dbReference type="ARBA" id="ARBA00022737"/>
    </source>
</evidence>
<dbReference type="SMART" id="SM00823">
    <property type="entry name" value="PKS_PP"/>
    <property type="match status" value="1"/>
</dbReference>
<dbReference type="InterPro" id="IPR049551">
    <property type="entry name" value="PKS_DH_C"/>
</dbReference>
<dbReference type="GO" id="GO:0005886">
    <property type="term" value="C:plasma membrane"/>
    <property type="evidence" value="ECO:0007669"/>
    <property type="project" value="TreeGrafter"/>
</dbReference>
<name>A0A286TWG8_9BACT</name>
<dbReference type="SMART" id="SM01294">
    <property type="entry name" value="PKS_PP_betabranch"/>
    <property type="match status" value="1"/>
</dbReference>
<dbReference type="Pfam" id="PF02801">
    <property type="entry name" value="Ketoacyl-synt_C"/>
    <property type="match status" value="1"/>
</dbReference>
<dbReference type="GO" id="GO:0004312">
    <property type="term" value="F:fatty acid synthase activity"/>
    <property type="evidence" value="ECO:0007669"/>
    <property type="project" value="TreeGrafter"/>
</dbReference>
<keyword evidence="6" id="KW-0808">Transferase</keyword>
<comment type="pathway">
    <text evidence="2">Antibiotic biosynthesis.</text>
</comment>
<protein>
    <submittedName>
        <fullName evidence="13">Beta-ketoacyl synthase</fullName>
    </submittedName>
</protein>
<dbReference type="Pfam" id="PF08659">
    <property type="entry name" value="KR"/>
    <property type="match status" value="1"/>
</dbReference>
<dbReference type="InterPro" id="IPR020806">
    <property type="entry name" value="PKS_PP-bd"/>
</dbReference>
<dbReference type="SMART" id="SM00825">
    <property type="entry name" value="PKS_KS"/>
    <property type="match status" value="1"/>
</dbReference>
<reference evidence="14" key="1">
    <citation type="journal article" date="2017" name="Environ. Microbiol. Rep.">
        <title>Genetic Diversity of Marine Anaerobic Ammonium-Oxidizing Bacteria as Revealed by Genomic and Proteomic Analyses of 'Candidatus Scalindua japonica'.</title>
        <authorList>
            <person name="Oshiki M."/>
            <person name="Mizuto K."/>
            <person name="Kimura Z."/>
            <person name="Kindaichi T."/>
            <person name="Satoh H."/>
            <person name="Okabe S."/>
        </authorList>
    </citation>
    <scope>NUCLEOTIDE SEQUENCE [LARGE SCALE GENOMIC DNA]</scope>
    <source>
        <strain evidence="14">husup-a2</strain>
    </source>
</reference>
<dbReference type="InterPro" id="IPR014031">
    <property type="entry name" value="Ketoacyl_synth_C"/>
</dbReference>
<dbReference type="CDD" id="cd00833">
    <property type="entry name" value="PKS"/>
    <property type="match status" value="2"/>
</dbReference>
<dbReference type="SUPFAM" id="SSF51735">
    <property type="entry name" value="NAD(P)-binding Rossmann-fold domains"/>
    <property type="match status" value="1"/>
</dbReference>
<dbReference type="InterPro" id="IPR036736">
    <property type="entry name" value="ACP-like_sf"/>
</dbReference>
<dbReference type="PROSITE" id="PS52019">
    <property type="entry name" value="PKS_MFAS_DH"/>
    <property type="match status" value="1"/>
</dbReference>
<dbReference type="EMBL" id="BAOS01000008">
    <property type="protein sequence ID" value="GAX60236.1"/>
    <property type="molecule type" value="Genomic_DNA"/>
</dbReference>
<dbReference type="Gene3D" id="3.40.50.720">
    <property type="entry name" value="NAD(P)-binding Rossmann-like Domain"/>
    <property type="match status" value="1"/>
</dbReference>